<sequence>MADIRTPSTTVSASTARLNSLQLSAPPRPPMINFPLPQELRDEIYGYLLDADAVKTSSNTHESFNADVRRISDPEIRSYHFQCQISRLNKTIKQDARRYLLSHNSFVRIDYDLPCLKYWSLVLDVPMVTAHGLSSFEHLSYVVDFSWCSDPPPKIARSSARPARSRPDASLLVLERDLPRFWTVLQLLCSGRQTKDSLEIRSLASEKLVMETCGSRTAMSVMKIVAVDDAMSRRTREQKRQFLSALSQVVGGGYHLTLHGFREKAAKSCSKKIAPSLVWPRAKYWERLQVVLSLKQEIENLLARGDYGGAGQRYGLLQGFPLHDRDRLSWQECYDARTAGEMAPLMRLTVLQHDIAMSAAIAWL</sequence>
<name>A0A9Q9AVV5_9PEZI</name>
<evidence type="ECO:0000313" key="2">
    <source>
        <dbReference type="Proteomes" id="UP001056384"/>
    </source>
</evidence>
<reference evidence="1" key="1">
    <citation type="submission" date="2022-06" db="EMBL/GenBank/DDBJ databases">
        <title>Complete genome sequences of two strains of the flax pathogen Septoria linicola.</title>
        <authorList>
            <person name="Lapalu N."/>
            <person name="Simon A."/>
            <person name="Demenou B."/>
            <person name="Paumier D."/>
            <person name="Guillot M.-P."/>
            <person name="Gout L."/>
            <person name="Valade R."/>
        </authorList>
    </citation>
    <scope>NUCLEOTIDE SEQUENCE</scope>
    <source>
        <strain evidence="1">SE15195</strain>
    </source>
</reference>
<dbReference type="EMBL" id="CP099421">
    <property type="protein sequence ID" value="USW52902.1"/>
    <property type="molecule type" value="Genomic_DNA"/>
</dbReference>
<protein>
    <submittedName>
        <fullName evidence="1">Uncharacterized protein</fullName>
    </submittedName>
</protein>
<dbReference type="AlphaFoldDB" id="A0A9Q9AVV5"/>
<gene>
    <name evidence="1" type="ORF">Slin15195_G062210</name>
</gene>
<dbReference type="OrthoDB" id="3647352at2759"/>
<accession>A0A9Q9AVV5</accession>
<evidence type="ECO:0000313" key="1">
    <source>
        <dbReference type="EMBL" id="USW52902.1"/>
    </source>
</evidence>
<keyword evidence="2" id="KW-1185">Reference proteome</keyword>
<proteinExistence type="predicted"/>
<dbReference type="Proteomes" id="UP001056384">
    <property type="component" value="Chromosome 4"/>
</dbReference>
<organism evidence="1 2">
    <name type="scientific">Septoria linicola</name>
    <dbReference type="NCBI Taxonomy" id="215465"/>
    <lineage>
        <taxon>Eukaryota</taxon>
        <taxon>Fungi</taxon>
        <taxon>Dikarya</taxon>
        <taxon>Ascomycota</taxon>
        <taxon>Pezizomycotina</taxon>
        <taxon>Dothideomycetes</taxon>
        <taxon>Dothideomycetidae</taxon>
        <taxon>Mycosphaerellales</taxon>
        <taxon>Mycosphaerellaceae</taxon>
        <taxon>Septoria</taxon>
    </lineage>
</organism>